<dbReference type="InterPro" id="IPR002885">
    <property type="entry name" value="PPR_rpt"/>
</dbReference>
<evidence type="ECO:0000313" key="8">
    <source>
        <dbReference type="Proteomes" id="UP000193067"/>
    </source>
</evidence>
<dbReference type="STRING" id="1353009.A0A1Y2IU13"/>
<dbReference type="PANTHER" id="PTHR47447">
    <property type="entry name" value="OS03G0856100 PROTEIN"/>
    <property type="match status" value="1"/>
</dbReference>
<feature type="region of interest" description="Disordered" evidence="6">
    <location>
        <begin position="43"/>
        <end position="111"/>
    </location>
</feature>
<dbReference type="Pfam" id="PF13812">
    <property type="entry name" value="PPR_3"/>
    <property type="match status" value="4"/>
</dbReference>
<proteinExistence type="inferred from homology"/>
<dbReference type="InterPro" id="IPR011990">
    <property type="entry name" value="TPR-like_helical_dom_sf"/>
</dbReference>
<evidence type="ECO:0000256" key="2">
    <source>
        <dbReference type="ARBA" id="ARBA00022737"/>
    </source>
</evidence>
<comment type="subunit">
    <text evidence="4">Binds to mitochondrial small subunit 15S rRNA.</text>
</comment>
<evidence type="ECO:0000256" key="3">
    <source>
        <dbReference type="ARBA" id="ARBA00044493"/>
    </source>
</evidence>
<keyword evidence="8" id="KW-1185">Reference proteome</keyword>
<dbReference type="Gene3D" id="1.25.40.10">
    <property type="entry name" value="Tetratricopeptide repeat domain"/>
    <property type="match status" value="4"/>
</dbReference>
<reference evidence="7 8" key="1">
    <citation type="journal article" date="2015" name="Biotechnol. Biofuels">
        <title>Enhanced degradation of softwood versus hardwood by the white-rot fungus Pycnoporus coccineus.</title>
        <authorList>
            <person name="Couturier M."/>
            <person name="Navarro D."/>
            <person name="Chevret D."/>
            <person name="Henrissat B."/>
            <person name="Piumi F."/>
            <person name="Ruiz-Duenas F.J."/>
            <person name="Martinez A.T."/>
            <person name="Grigoriev I.V."/>
            <person name="Riley R."/>
            <person name="Lipzen A."/>
            <person name="Berrin J.G."/>
            <person name="Master E.R."/>
            <person name="Rosso M.N."/>
        </authorList>
    </citation>
    <scope>NUCLEOTIDE SEQUENCE [LARGE SCALE GENOMIC DNA]</scope>
    <source>
        <strain evidence="7 8">BRFM310</strain>
    </source>
</reference>
<organism evidence="7 8">
    <name type="scientific">Trametes coccinea (strain BRFM310)</name>
    <name type="common">Pycnoporus coccineus</name>
    <dbReference type="NCBI Taxonomy" id="1353009"/>
    <lineage>
        <taxon>Eukaryota</taxon>
        <taxon>Fungi</taxon>
        <taxon>Dikarya</taxon>
        <taxon>Basidiomycota</taxon>
        <taxon>Agaricomycotina</taxon>
        <taxon>Agaricomycetes</taxon>
        <taxon>Polyporales</taxon>
        <taxon>Polyporaceae</taxon>
        <taxon>Trametes</taxon>
    </lineage>
</organism>
<evidence type="ECO:0008006" key="9">
    <source>
        <dbReference type="Google" id="ProtNLM"/>
    </source>
</evidence>
<name>A0A1Y2IU13_TRAC3</name>
<dbReference type="NCBIfam" id="TIGR00756">
    <property type="entry name" value="PPR"/>
    <property type="match status" value="3"/>
</dbReference>
<dbReference type="EMBL" id="KZ084096">
    <property type="protein sequence ID" value="OSD04626.1"/>
    <property type="molecule type" value="Genomic_DNA"/>
</dbReference>
<accession>A0A1Y2IU13</accession>
<gene>
    <name evidence="7" type="ORF">PYCCODRAFT_1407671</name>
</gene>
<feature type="compositionally biased region" description="Low complexity" evidence="6">
    <location>
        <begin position="75"/>
        <end position="87"/>
    </location>
</feature>
<dbReference type="Proteomes" id="UP000193067">
    <property type="component" value="Unassembled WGS sequence"/>
</dbReference>
<feature type="region of interest" description="Disordered" evidence="6">
    <location>
        <begin position="1006"/>
        <end position="1028"/>
    </location>
</feature>
<feature type="compositionally biased region" description="Low complexity" evidence="6">
    <location>
        <begin position="95"/>
        <end position="104"/>
    </location>
</feature>
<evidence type="ECO:0000256" key="1">
    <source>
        <dbReference type="ARBA" id="ARBA00006192"/>
    </source>
</evidence>
<feature type="repeat" description="PPR" evidence="5">
    <location>
        <begin position="713"/>
        <end position="747"/>
    </location>
</feature>
<dbReference type="AlphaFoldDB" id="A0A1Y2IU13"/>
<feature type="repeat" description="PPR" evidence="5">
    <location>
        <begin position="604"/>
        <end position="638"/>
    </location>
</feature>
<evidence type="ECO:0000256" key="4">
    <source>
        <dbReference type="ARBA" id="ARBA00044511"/>
    </source>
</evidence>
<evidence type="ECO:0000313" key="7">
    <source>
        <dbReference type="EMBL" id="OSD04626.1"/>
    </source>
</evidence>
<protein>
    <recommendedName>
        <fullName evidence="9">Pentacotripeptide-repeat region of PRORP domain-containing protein</fullName>
    </recommendedName>
</protein>
<comment type="function">
    <text evidence="3">Regulates mitochondrial small subunit maturation by controlling 15S rRNA 5'-end processing. Localizes to the 5' precursor of the 15S rRNA in a position that is subsequently occupied by mS47 in the mature yeast mtSSU. Uses structure and sequence-specific RNA recognition, binding to a single-stranded region of the precursor and specifically recognizing bases -6 to -1. The exchange of Ccm1 for mS47 is coupled to the irreversible removal of precursor rRNA that is accompanied by conformational changes of the mitoribosomal proteins uS5m and mS26. These conformational changes signal completion of 5'-end rRNA processing through protection of the mature 5'-end of the 15S rRNA and stabilization of mS47. The removal of the 5' precursor together with the dissociation of Ccm1 may be catalyzed by the 5'-3' exoribonuclease Pet127. Involved in the specific removal of group I introns in mitochondrial encoded transcripts.</text>
</comment>
<sequence>MLEPLAASVLNSILPSRPLATHLFASKSAFGMVVRSANSALPHDFFTPHPSGAKGKDKGKGKGKGRALPEEEHGACSSSSNGGLASSRSERNSESSEAVTSASVRALPVRQRTRRISGHKCLASGTSNHIPSLRSWMRHVHVAQQRHASSRPALAHPPPHSQALPDEHHVWQRIFKEVSAGRADVSPQEAWRTFESLWLHYGQPPGPASTTLAFLANLVLAVMRGEDGPVSQAVLQRWGQRLSSALQHVDPGINDMPGNIVRLRWNGLIVASMAMLGKLEDTMDGCSVLFHQGDRQDKTVLRAYALQVYTIVALSVFHYEGPVALLDFLVEHPWVVKYLSGHPDSPAVVPDIKRFAKMTLPLLQNIAHPLDLLKDARSVRSKRQLSAMGSILIRVAIAAGRDPYPILELLDRHRVYVPDEVVFLVIKGLARANSFDLASRLLERYSPEVEVKGVTRLRPGYHDTGLFLASRRGDVAAADKLYSSLSQHNRAGADDKASYLHAYAVASKADRAAKLFEELFPAAHMPRSKQDRPNIVHYTIVIFAHAQVGDLDGVNLWLKRLSHAGLRPDLHVYSIILESLANRGDIDSMSSVLDQMRDMNIRLNSVLYTTLISILADRQDPMAAERIYKRAINEGVVPDRKMVTSILNAHVEAGSWDGVIRAFDYLTTPGRPGAALTIEVFNTLLKAYVLIGAPFRTVANVFRQLGDIDLRPDARTFALLIQSACDSGFMDIAEDLYQEMVRIAQEEKQTSLQANVYVLTIIMRGYLLTGRRLKAKLIMDRMKALGIEPNAVTYSHIMKAYSEQTKHEGTGVAEDLLRSLMSDEKRPWLLVERGRRLALETVYRPLLNAYARRELTFDVERVHREMMDAGGEPTLGTLTALLDVYRRTGNIEGVHSIWPEIRRLGQEYTRQNSLLVSGNSSEAAQTELGFILCVPLSIYVDALSAAGEHAEVAHVWKALKDDGLQFDSHNWNHLVTALIRAGEPHRAFDVVENVILKYQLQARRQRGRERDVHPSSPLTLDLPPAEEGDLRLPRPEAPLHNAARRAQASERATKRMRNMSGIDERVSQDFAHPLIMLHQLSPVWNTWRPHGATLTLLGHVLDHLRSGKLVQPVRPGADVAFEQAALDAEEIRRRTEAAGMVLDGIYDAFPRTVQLVSEYELMKRSSQRGMNEDSS</sequence>
<evidence type="ECO:0000256" key="5">
    <source>
        <dbReference type="PROSITE-ProRule" id="PRU00708"/>
    </source>
</evidence>
<comment type="similarity">
    <text evidence="1">Belongs to the CCM1 family.</text>
</comment>
<dbReference type="PANTHER" id="PTHR47447:SF17">
    <property type="entry name" value="OS12G0638900 PROTEIN"/>
    <property type="match status" value="1"/>
</dbReference>
<evidence type="ECO:0000256" key="6">
    <source>
        <dbReference type="SAM" id="MobiDB-lite"/>
    </source>
</evidence>
<dbReference type="OrthoDB" id="185373at2759"/>
<dbReference type="PROSITE" id="PS51375">
    <property type="entry name" value="PPR"/>
    <property type="match status" value="4"/>
</dbReference>
<keyword evidence="2" id="KW-0677">Repeat</keyword>
<feature type="repeat" description="PPR" evidence="5">
    <location>
        <begin position="755"/>
        <end position="789"/>
    </location>
</feature>
<feature type="repeat" description="PPR" evidence="5">
    <location>
        <begin position="569"/>
        <end position="603"/>
    </location>
</feature>